<feature type="domain" description="LUD" evidence="1">
    <location>
        <begin position="139"/>
        <end position="242"/>
    </location>
</feature>
<dbReference type="OrthoDB" id="9794187at2"/>
<dbReference type="InterPro" id="IPR024185">
    <property type="entry name" value="FTHF_cligase-like_sf"/>
</dbReference>
<protein>
    <submittedName>
        <fullName evidence="2">Lactate utilization protein C</fullName>
    </submittedName>
</protein>
<gene>
    <name evidence="2" type="ORF">EII35_00060</name>
</gene>
<dbReference type="Proteomes" id="UP000280935">
    <property type="component" value="Unassembled WGS sequence"/>
</dbReference>
<dbReference type="PANTHER" id="PTHR43682">
    <property type="entry name" value="LACTATE UTILIZATION PROTEIN C"/>
    <property type="match status" value="1"/>
</dbReference>
<comment type="caution">
    <text evidence="2">The sequence shown here is derived from an EMBL/GenBank/DDBJ whole genome shotgun (WGS) entry which is preliminary data.</text>
</comment>
<dbReference type="InterPro" id="IPR003741">
    <property type="entry name" value="LUD_dom"/>
</dbReference>
<reference evidence="2 3" key="1">
    <citation type="submission" date="2018-11" db="EMBL/GenBank/DDBJ databases">
        <title>Genomes From Bacteria Associated with the Canine Oral Cavity: a Test Case for Automated Genome-Based Taxonomic Assignment.</title>
        <authorList>
            <person name="Coil D.A."/>
            <person name="Jospin G."/>
            <person name="Darling A.E."/>
            <person name="Wallis C."/>
            <person name="Davis I.J."/>
            <person name="Harris S."/>
            <person name="Eisen J.A."/>
            <person name="Holcombe L.J."/>
            <person name="O'Flynn C."/>
        </authorList>
    </citation>
    <scope>NUCLEOTIDE SEQUENCE [LARGE SCALE GENOMIC DNA]</scope>
    <source>
        <strain evidence="2 3">OH2822_COT-296</strain>
    </source>
</reference>
<accession>A0A3P1X0P2</accession>
<evidence type="ECO:0000259" key="1">
    <source>
        <dbReference type="Pfam" id="PF02589"/>
    </source>
</evidence>
<evidence type="ECO:0000313" key="3">
    <source>
        <dbReference type="Proteomes" id="UP000280935"/>
    </source>
</evidence>
<dbReference type="SUPFAM" id="SSF100950">
    <property type="entry name" value="NagB/RpiA/CoA transferase-like"/>
    <property type="match status" value="1"/>
</dbReference>
<dbReference type="Gene3D" id="3.40.50.10420">
    <property type="entry name" value="NagB/RpiA/CoA transferase-like"/>
    <property type="match status" value="1"/>
</dbReference>
<dbReference type="Pfam" id="PF02589">
    <property type="entry name" value="LUD_dom"/>
    <property type="match status" value="1"/>
</dbReference>
<evidence type="ECO:0000313" key="2">
    <source>
        <dbReference type="EMBL" id="RRD51537.1"/>
    </source>
</evidence>
<organism evidence="2 3">
    <name type="scientific">Arachnia propionica</name>
    <dbReference type="NCBI Taxonomy" id="1750"/>
    <lineage>
        <taxon>Bacteria</taxon>
        <taxon>Bacillati</taxon>
        <taxon>Actinomycetota</taxon>
        <taxon>Actinomycetes</taxon>
        <taxon>Propionibacteriales</taxon>
        <taxon>Propionibacteriaceae</taxon>
        <taxon>Arachnia</taxon>
    </lineage>
</organism>
<dbReference type="AlphaFoldDB" id="A0A3P1X0P2"/>
<dbReference type="PANTHER" id="PTHR43682:SF1">
    <property type="entry name" value="LACTATE UTILIZATION PROTEIN C"/>
    <property type="match status" value="1"/>
</dbReference>
<sequence>MEQRPRPARATQTDLPRLVEGTRARGGLQVSAREEILERIRKATKDVVEKDPVKDVAVTWKYNQPTPLEDVLETFVENILDYKARITRTPATGTPGAIVAALKELGARTVVVPDGAPQAWVEAVSAAGMQVVRDEQLSHQQLNDIDAVLTGSAVSMAETGTICLDHAADQGRRALTLVPDRHVCVVRAESVVSDVPEAVHRLKEAVVAGRPVTWISGGSATSDIELSRVEGVHGPRQLYVVLEDG</sequence>
<name>A0A3P1X0P2_9ACTN</name>
<dbReference type="InterPro" id="IPR037171">
    <property type="entry name" value="NagB/RpiA_transferase-like"/>
</dbReference>
<proteinExistence type="predicted"/>
<dbReference type="EMBL" id="RQYT01000001">
    <property type="protein sequence ID" value="RRD51537.1"/>
    <property type="molecule type" value="Genomic_DNA"/>
</dbReference>